<evidence type="ECO:0000313" key="16">
    <source>
        <dbReference type="Proteomes" id="UP000594205"/>
    </source>
</evidence>
<feature type="region of interest" description="Disordered" evidence="12">
    <location>
        <begin position="1"/>
        <end position="48"/>
    </location>
</feature>
<feature type="region of interest" description="Disordered" evidence="12">
    <location>
        <begin position="775"/>
        <end position="1082"/>
    </location>
</feature>
<protein>
    <recommendedName>
        <fullName evidence="3">histidine kinase</fullName>
        <ecNumber evidence="3">2.7.13.3</ecNumber>
    </recommendedName>
</protein>
<dbReference type="EC" id="2.7.13.3" evidence="3"/>
<sequence length="1082" mass="117332">MRRSKNSPEPSARGNFTPPPRGAAPAPVPGSEPTAAPAPSGGRLSPRNWRVPTRLNAILLIPVLVGLVMGGFQVKSSIDTWQEAEDAENTARLVAAALTYGDALLVERDTSAAPLLQGKGEDDPTVAKVRAATDKAADAFDEAAQNMPDRPNLERRLERFREVEPDLTDLRAAAYTDKLDGVKTEEGYVEVEHRLLEFSNELGLGTGNITSYGRTVYAISLTKGALSLERSIGMHMLVKPGPKNADLAKQRIALSSYAYLEGIAIQEYQSGGTEQDIQKLEDATKAIKAEGAAMATAAKQKNPDYVPPPSDPTKMVGALAQLTSTDTSERAALAQQGITAENWWAVNTLKYNAYRDIENDLAGTAVNEAAGISDDAKRDALITGAAVVVALLAAFILAGMVARQMSRSMRQLRNAAFGIAEQRLPMLVDQLSRTDPGRVDTRVAPIPINTRDEIGEVARAFDQVHREAVRLAAEQALLRGNINAIFTNLSRRNQSLIEGQLTLITDLENNEADPDQLENLFRLDHLATRMRRNGENLLVLAGEEPGRRWDQPVPLVDVLRAASSEVEQYERIELSGVPEAEIHGRAVTDLVHLLAELLENATTFSSPQTKVRVTATRLPDGRVMIEIHDKGIGLTAEDFADINHKLANPPTVDAAISQRMGLFVVGRLSDRHGIRVQLRPSGEQAGTTSLVMLPDAITHGGGGGEQQPAQDEFTVSQIIPEQQFPGENFNQPMRTAAELGFDDSAYPGVPDDIRELDPVGRSLMREERRAALEAEIQGQPPAPELPEAPAYADDFPGRSGYDNRQNDFGDQTSAYDRQQAYEEQQQAAYDEPQQPSYEEQQQAYDDTYYAPNGGLPRNDTFSSGGGYPEPSYAEPAAEEPAPTGGSAPESFPAFQQRRHQDDWPQQDGYRNGYPDQYAPQAESAQADDADERDRVGFDRPGTAPTAGHAMTDAGLPRRGSVTNGTNGARPARQETPAPTPESNGDSSWRSQNDDRWQQAAQLRKPKAGGVTSSGLPRRVPKANLVSGAAETTPQGGPQVSRAPEDVRGRLSNLRRGVQRGRSAGSETNGQGFGPDSTYNQER</sequence>
<evidence type="ECO:0000256" key="8">
    <source>
        <dbReference type="ARBA" id="ARBA00022777"/>
    </source>
</evidence>
<keyword evidence="9" id="KW-0067">ATP-binding</keyword>
<keyword evidence="13" id="KW-0472">Membrane</keyword>
<comment type="catalytic activity">
    <reaction evidence="1">
        <text>ATP + protein L-histidine = ADP + protein N-phospho-L-histidine.</text>
        <dbReference type="EC" id="2.7.13.3"/>
    </reaction>
</comment>
<dbReference type="SMART" id="SM00387">
    <property type="entry name" value="HATPase_c"/>
    <property type="match status" value="1"/>
</dbReference>
<keyword evidence="5" id="KW-0808">Transferase</keyword>
<dbReference type="SMART" id="SM00304">
    <property type="entry name" value="HAMP"/>
    <property type="match status" value="1"/>
</dbReference>
<dbReference type="InterPro" id="IPR050980">
    <property type="entry name" value="2C_sensor_his_kinase"/>
</dbReference>
<evidence type="ECO:0000256" key="7">
    <source>
        <dbReference type="ARBA" id="ARBA00022741"/>
    </source>
</evidence>
<keyword evidence="6 13" id="KW-0812">Transmembrane</keyword>
<name>A0A7M2SHX3_9ACTN</name>
<dbReference type="KEGG" id="sfeu:IM697_35500"/>
<dbReference type="GO" id="GO:0004673">
    <property type="term" value="F:protein histidine kinase activity"/>
    <property type="evidence" value="ECO:0007669"/>
    <property type="project" value="UniProtKB-EC"/>
</dbReference>
<keyword evidence="16" id="KW-1185">Reference proteome</keyword>
<evidence type="ECO:0000256" key="1">
    <source>
        <dbReference type="ARBA" id="ARBA00000085"/>
    </source>
</evidence>
<evidence type="ECO:0000256" key="10">
    <source>
        <dbReference type="ARBA" id="ARBA00022989"/>
    </source>
</evidence>
<feature type="compositionally biased region" description="Pro residues" evidence="12">
    <location>
        <begin position="17"/>
        <end position="30"/>
    </location>
</feature>
<dbReference type="InterPro" id="IPR013587">
    <property type="entry name" value="Nitrate/nitrite_sensing"/>
</dbReference>
<dbReference type="CDD" id="cd06225">
    <property type="entry name" value="HAMP"/>
    <property type="match status" value="1"/>
</dbReference>
<dbReference type="CDD" id="cd16936">
    <property type="entry name" value="HATPase_RsbW-like"/>
    <property type="match status" value="1"/>
</dbReference>
<dbReference type="Pfam" id="PF08376">
    <property type="entry name" value="NIT"/>
    <property type="match status" value="1"/>
</dbReference>
<keyword evidence="11" id="KW-0902">Two-component regulatory system</keyword>
<keyword evidence="4" id="KW-0597">Phosphoprotein</keyword>
<feature type="compositionally biased region" description="Polar residues" evidence="12">
    <location>
        <begin position="802"/>
        <end position="813"/>
    </location>
</feature>
<dbReference type="InterPro" id="IPR036890">
    <property type="entry name" value="HATPase_C_sf"/>
</dbReference>
<evidence type="ECO:0000256" key="12">
    <source>
        <dbReference type="SAM" id="MobiDB-lite"/>
    </source>
</evidence>
<dbReference type="Pfam" id="PF02518">
    <property type="entry name" value="HATPase_c"/>
    <property type="match status" value="1"/>
</dbReference>
<proteinExistence type="predicted"/>
<dbReference type="InterPro" id="IPR003660">
    <property type="entry name" value="HAMP_dom"/>
</dbReference>
<dbReference type="GO" id="GO:0000160">
    <property type="term" value="P:phosphorelay signal transduction system"/>
    <property type="evidence" value="ECO:0007669"/>
    <property type="project" value="UniProtKB-KW"/>
</dbReference>
<keyword evidence="8 15" id="KW-0418">Kinase</keyword>
<keyword evidence="7" id="KW-0547">Nucleotide-binding</keyword>
<dbReference type="Proteomes" id="UP000594205">
    <property type="component" value="Chromosome"/>
</dbReference>
<dbReference type="InterPro" id="IPR003594">
    <property type="entry name" value="HATPase_dom"/>
</dbReference>
<organism evidence="15 16">
    <name type="scientific">Streptomyces ferrugineus</name>
    <dbReference type="NCBI Taxonomy" id="1413221"/>
    <lineage>
        <taxon>Bacteria</taxon>
        <taxon>Bacillati</taxon>
        <taxon>Actinomycetota</taxon>
        <taxon>Actinomycetes</taxon>
        <taxon>Kitasatosporales</taxon>
        <taxon>Streptomycetaceae</taxon>
        <taxon>Streptomyces</taxon>
    </lineage>
</organism>
<dbReference type="SUPFAM" id="SSF55874">
    <property type="entry name" value="ATPase domain of HSP90 chaperone/DNA topoisomerase II/histidine kinase"/>
    <property type="match status" value="1"/>
</dbReference>
<dbReference type="GO" id="GO:0016020">
    <property type="term" value="C:membrane"/>
    <property type="evidence" value="ECO:0007669"/>
    <property type="project" value="UniProtKB-SubCell"/>
</dbReference>
<evidence type="ECO:0000256" key="4">
    <source>
        <dbReference type="ARBA" id="ARBA00022553"/>
    </source>
</evidence>
<evidence type="ECO:0000256" key="13">
    <source>
        <dbReference type="SAM" id="Phobius"/>
    </source>
</evidence>
<feature type="compositionally biased region" description="Low complexity" evidence="12">
    <location>
        <begin position="868"/>
        <end position="889"/>
    </location>
</feature>
<comment type="subcellular location">
    <subcellularLocation>
        <location evidence="2">Membrane</location>
    </subcellularLocation>
</comment>
<dbReference type="InterPro" id="IPR010910">
    <property type="entry name" value="Nitrate/nitrite_sensing_bac"/>
</dbReference>
<dbReference type="RefSeq" id="WP_194040176.1">
    <property type="nucleotide sequence ID" value="NZ_CP063373.1"/>
</dbReference>
<evidence type="ECO:0000256" key="5">
    <source>
        <dbReference type="ARBA" id="ARBA00022679"/>
    </source>
</evidence>
<evidence type="ECO:0000256" key="11">
    <source>
        <dbReference type="ARBA" id="ARBA00023012"/>
    </source>
</evidence>
<reference evidence="15 16" key="1">
    <citation type="submission" date="2020-10" db="EMBL/GenBank/DDBJ databases">
        <title>Streptomyces ferrugineus complate genome analysis.</title>
        <authorList>
            <person name="Anwar N."/>
        </authorList>
    </citation>
    <scope>NUCLEOTIDE SEQUENCE [LARGE SCALE GENOMIC DNA]</scope>
    <source>
        <strain evidence="15 16">CCTCC AA2014009</strain>
    </source>
</reference>
<dbReference type="Gene3D" id="3.30.565.10">
    <property type="entry name" value="Histidine kinase-like ATPase, C-terminal domain"/>
    <property type="match status" value="1"/>
</dbReference>
<feature type="domain" description="NIT" evidence="14">
    <location>
        <begin position="95"/>
        <end position="372"/>
    </location>
</feature>
<dbReference type="AlphaFoldDB" id="A0A7M2SHX3"/>
<evidence type="ECO:0000256" key="3">
    <source>
        <dbReference type="ARBA" id="ARBA00012438"/>
    </source>
</evidence>
<dbReference type="PROSITE" id="PS50906">
    <property type="entry name" value="NIT"/>
    <property type="match status" value="1"/>
</dbReference>
<dbReference type="PANTHER" id="PTHR44936">
    <property type="entry name" value="SENSOR PROTEIN CREC"/>
    <property type="match status" value="1"/>
</dbReference>
<feature type="compositionally biased region" description="Low complexity" evidence="12">
    <location>
        <begin position="814"/>
        <end position="842"/>
    </location>
</feature>
<keyword evidence="10 13" id="KW-1133">Transmembrane helix</keyword>
<evidence type="ECO:0000256" key="6">
    <source>
        <dbReference type="ARBA" id="ARBA00022692"/>
    </source>
</evidence>
<feature type="transmembrane region" description="Helical" evidence="13">
    <location>
        <begin position="380"/>
        <end position="402"/>
    </location>
</feature>
<evidence type="ECO:0000256" key="9">
    <source>
        <dbReference type="ARBA" id="ARBA00022840"/>
    </source>
</evidence>
<feature type="compositionally biased region" description="Polar residues" evidence="12">
    <location>
        <begin position="980"/>
        <end position="990"/>
    </location>
</feature>
<evidence type="ECO:0000313" key="15">
    <source>
        <dbReference type="EMBL" id="QOV35325.1"/>
    </source>
</evidence>
<evidence type="ECO:0000259" key="14">
    <source>
        <dbReference type="PROSITE" id="PS50906"/>
    </source>
</evidence>
<dbReference type="EMBL" id="CP063373">
    <property type="protein sequence ID" value="QOV35325.1"/>
    <property type="molecule type" value="Genomic_DNA"/>
</dbReference>
<dbReference type="Gene3D" id="6.10.340.10">
    <property type="match status" value="1"/>
</dbReference>
<evidence type="ECO:0000256" key="2">
    <source>
        <dbReference type="ARBA" id="ARBA00004370"/>
    </source>
</evidence>
<accession>A0A7M2SHX3</accession>
<gene>
    <name evidence="15" type="ORF">IM697_35500</name>
</gene>
<dbReference type="GO" id="GO:0005524">
    <property type="term" value="F:ATP binding"/>
    <property type="evidence" value="ECO:0007669"/>
    <property type="project" value="UniProtKB-KW"/>
</dbReference>
<dbReference type="PANTHER" id="PTHR44936:SF9">
    <property type="entry name" value="SENSOR PROTEIN CREC"/>
    <property type="match status" value="1"/>
</dbReference>